<protein>
    <submittedName>
        <fullName evidence="1">Uncharacterized protein</fullName>
    </submittedName>
</protein>
<dbReference type="EMBL" id="BABT02000047">
    <property type="protein sequence ID" value="GAA94858.1"/>
    <property type="molecule type" value="Genomic_DNA"/>
</dbReference>
<evidence type="ECO:0000313" key="1">
    <source>
        <dbReference type="EMBL" id="GAA94858.1"/>
    </source>
</evidence>
<keyword evidence="2" id="KW-1185">Reference proteome</keyword>
<organism evidence="1 2">
    <name type="scientific">Mixia osmundae (strain CBS 9802 / IAM 14324 / JCM 22182 / KY 12970)</name>
    <dbReference type="NCBI Taxonomy" id="764103"/>
    <lineage>
        <taxon>Eukaryota</taxon>
        <taxon>Fungi</taxon>
        <taxon>Dikarya</taxon>
        <taxon>Basidiomycota</taxon>
        <taxon>Pucciniomycotina</taxon>
        <taxon>Mixiomycetes</taxon>
        <taxon>Mixiales</taxon>
        <taxon>Mixiaceae</taxon>
        <taxon>Mixia</taxon>
    </lineage>
</organism>
<dbReference type="HOGENOM" id="CLU_1578900_0_0_1"/>
<dbReference type="Proteomes" id="UP000009131">
    <property type="component" value="Unassembled WGS sequence"/>
</dbReference>
<reference evidence="1 2" key="2">
    <citation type="journal article" date="2012" name="Open Biol.">
        <title>Characteristics of nucleosomes and linker DNA regions on the genome of the basidiomycete Mixia osmundae revealed by mono- and dinucleosome mapping.</title>
        <authorList>
            <person name="Nishida H."/>
            <person name="Kondo S."/>
            <person name="Matsumoto T."/>
            <person name="Suzuki Y."/>
            <person name="Yoshikawa H."/>
            <person name="Taylor T.D."/>
            <person name="Sugiyama J."/>
        </authorList>
    </citation>
    <scope>NUCLEOTIDE SEQUENCE [LARGE SCALE GENOMIC DNA]</scope>
    <source>
        <strain evidence="2">CBS 9802 / IAM 14324 / JCM 22182 / KY 12970</strain>
    </source>
</reference>
<evidence type="ECO:0000313" key="2">
    <source>
        <dbReference type="Proteomes" id="UP000009131"/>
    </source>
</evidence>
<sequence length="169" mass="18796">MFAAEFIAHLEARLRQELAAKKAAPQQKSVATPFFVEAACSVINSQGGLDVSVFVGVHPRSKSGHLSCVRAGSYGQPRWYLMEWLASPKQFEHLVELEGILEALAAIRKGPVELPKYNLTIFSPSISIISMINGTVMDIKEEAFRVCRAQDRPTPIFEINIEARRLKVD</sequence>
<name>G7DW52_MIXOS</name>
<dbReference type="InParanoid" id="G7DW52"/>
<comment type="caution">
    <text evidence="1">The sequence shown here is derived from an EMBL/GenBank/DDBJ whole genome shotgun (WGS) entry which is preliminary data.</text>
</comment>
<accession>G7DW52</accession>
<proteinExistence type="predicted"/>
<reference evidence="1 2" key="1">
    <citation type="journal article" date="2011" name="J. Gen. Appl. Microbiol.">
        <title>Draft genome sequencing of the enigmatic basidiomycete Mixia osmundae.</title>
        <authorList>
            <person name="Nishida H."/>
            <person name="Nagatsuka Y."/>
            <person name="Sugiyama J."/>
        </authorList>
    </citation>
    <scope>NUCLEOTIDE SEQUENCE [LARGE SCALE GENOMIC DNA]</scope>
    <source>
        <strain evidence="2">CBS 9802 / IAM 14324 / JCM 22182 / KY 12970</strain>
    </source>
</reference>
<gene>
    <name evidence="1" type="primary">Mo01512</name>
    <name evidence="1" type="ORF">E5Q_01512</name>
</gene>
<dbReference type="RefSeq" id="XP_014565019.1">
    <property type="nucleotide sequence ID" value="XM_014709533.1"/>
</dbReference>
<dbReference type="AlphaFoldDB" id="G7DW52"/>